<evidence type="ECO:0000313" key="2">
    <source>
        <dbReference type="EMBL" id="MBW84752.1"/>
    </source>
</evidence>
<organism evidence="2">
    <name type="scientific">Rhizophora mucronata</name>
    <name type="common">Asiatic mangrove</name>
    <dbReference type="NCBI Taxonomy" id="61149"/>
    <lineage>
        <taxon>Eukaryota</taxon>
        <taxon>Viridiplantae</taxon>
        <taxon>Streptophyta</taxon>
        <taxon>Embryophyta</taxon>
        <taxon>Tracheophyta</taxon>
        <taxon>Spermatophyta</taxon>
        <taxon>Magnoliopsida</taxon>
        <taxon>eudicotyledons</taxon>
        <taxon>Gunneridae</taxon>
        <taxon>Pentapetalae</taxon>
        <taxon>rosids</taxon>
        <taxon>fabids</taxon>
        <taxon>Malpighiales</taxon>
        <taxon>Rhizophoraceae</taxon>
        <taxon>Rhizophora</taxon>
    </lineage>
</organism>
<evidence type="ECO:0000256" key="1">
    <source>
        <dbReference type="SAM" id="MobiDB-lite"/>
    </source>
</evidence>
<reference evidence="2" key="1">
    <citation type="submission" date="2018-02" db="EMBL/GenBank/DDBJ databases">
        <title>Rhizophora mucronata_Transcriptome.</title>
        <authorList>
            <person name="Meera S.P."/>
            <person name="Sreeshan A."/>
            <person name="Augustine A."/>
        </authorList>
    </citation>
    <scope>NUCLEOTIDE SEQUENCE</scope>
    <source>
        <tissue evidence="2">Leaf</tissue>
    </source>
</reference>
<dbReference type="AlphaFoldDB" id="A0A2P2IU38"/>
<name>A0A2P2IU38_RHIMU</name>
<accession>A0A2P2IU38</accession>
<protein>
    <submittedName>
        <fullName evidence="2">Uncharacterized protein</fullName>
    </submittedName>
</protein>
<sequence>MIHSRVSMDSPRHHDMLGENKIRKGVGKGNKTRDINHK</sequence>
<feature type="region of interest" description="Disordered" evidence="1">
    <location>
        <begin position="1"/>
        <end position="38"/>
    </location>
</feature>
<proteinExistence type="predicted"/>
<dbReference type="EMBL" id="GGEC01004269">
    <property type="protein sequence ID" value="MBW84752.1"/>
    <property type="molecule type" value="Transcribed_RNA"/>
</dbReference>
<feature type="compositionally biased region" description="Basic and acidic residues" evidence="1">
    <location>
        <begin position="10"/>
        <end position="22"/>
    </location>
</feature>